<sequence length="1083" mass="118851">MKQKLLSFFLVCTMLIGTAYAQERTISGKVTSLSDGEPLPGVSVLVTGTTSGTTTDDKGLFTLDVPSNASSITLTYIGFVKQTIEIGNRNRIDVVLAEDAQALSEVVVTALGISRQKKSLGYSVQEIKGEDVSQTKQTNFVNGLNGKVAGVQVVGGSGNMGGSAKISIRGISSITGNNNPLFVVDGIPMDNSNFAPISATTGKPGTNQARGAGGYDYGNAIQDINPDDIESYSVLKGAAATALYGSRALNGVILITTKKGSTKKGLGVSYNFNAQMDKVYKLPDYQNEYGGGAWNDEIGGAQPFGRLYTPNGTYDDGDGKGRYDLLVDYARDESWGPKYDPNLLVRHYWSFEGDETGVSAPWVAHPNNVRDFFETGMTYTNNVALDGANEQGSFRIAYTNLSQNFILPNSDFEKNNISFNGNYNFTPRLHADLSANYAGTKATGRPGTGYDGANVMQQFNNFGQRSWDIDHMRNYENPDGSQRTWNRVSASNPRANYTDNPYWTRYKNYQNDGRDRFYGVFGLTYDITDELKVSAKAMTDFYTDIRQERIAFGSNAVPFYSHYERFNKEENFEARITYSKTFNDFSVNAMAGVNRRENQYRINGGQTVGGLNVKDFFNLRNSTSAALLIEQLFQNRMNSAFASASFGYKEFIYLDVTGRNDWSSTLPANNNSFFYPAASASFVFSELGSMRDSGWLNFGKLRFGAAKVGNDTDPYRLLNIFEPDQSIGDSPSYTRPVQLNNPNLKPETAVEYEAGLEMRMFDNRFGFDFSAYHKTAKDQIIPLAISPTSGYTSRIINAGKMQNKGLELAIYGTPIKTSGGFTWDATFNIARNVNKLIELYTDPVTGERVTNLTIGTAPFVATINAEEGESYGSIMGSNFVYDDNGEKVVLPNGLYKVSNGVEKIGSILPDFTGGFMNTFSYKAFSLGVNFDFQSGGDVFSITNLFGKSSGLFEETAANGIRENGIIVPGVKEDGTPNDVSIDAYTHFNANGGQRIAAENVYDASYIYLREVNLGYNLPKSFVERLRLQTVRVALTGRNLWLMKSNIPHVDPSAMALSTGNLQGIEGVSMPSTRTFGFNLNVTF</sequence>
<dbReference type="Gene3D" id="2.60.40.1120">
    <property type="entry name" value="Carboxypeptidase-like, regulatory domain"/>
    <property type="match status" value="1"/>
</dbReference>
<dbReference type="InterPro" id="IPR023996">
    <property type="entry name" value="TonB-dep_OMP_SusC/RagA"/>
</dbReference>
<name>A0A1H7SSV0_OLID1</name>
<dbReference type="GO" id="GO:0009279">
    <property type="term" value="C:cell outer membrane"/>
    <property type="evidence" value="ECO:0007669"/>
    <property type="project" value="UniProtKB-SubCell"/>
</dbReference>
<evidence type="ECO:0000256" key="6">
    <source>
        <dbReference type="ARBA" id="ARBA00023077"/>
    </source>
</evidence>
<keyword evidence="7 10" id="KW-0472">Membrane</keyword>
<feature type="chain" id="PRO_5011553814" evidence="12">
    <location>
        <begin position="22"/>
        <end position="1083"/>
    </location>
</feature>
<dbReference type="PANTHER" id="PTHR30069:SF29">
    <property type="entry name" value="HEMOGLOBIN AND HEMOGLOBIN-HAPTOGLOBIN-BINDING PROTEIN 1-RELATED"/>
    <property type="match status" value="1"/>
</dbReference>
<dbReference type="InterPro" id="IPR037066">
    <property type="entry name" value="Plug_dom_sf"/>
</dbReference>
<dbReference type="NCBIfam" id="TIGR04056">
    <property type="entry name" value="OMP_RagA_SusC"/>
    <property type="match status" value="1"/>
</dbReference>
<dbReference type="InterPro" id="IPR039426">
    <property type="entry name" value="TonB-dep_rcpt-like"/>
</dbReference>
<dbReference type="STRING" id="407022.SAMN05661044_03322"/>
<comment type="subcellular location">
    <subcellularLocation>
        <location evidence="1 10">Cell outer membrane</location>
        <topology evidence="1 10">Multi-pass membrane protein</topology>
    </subcellularLocation>
</comment>
<dbReference type="EMBL" id="FOAF01000003">
    <property type="protein sequence ID" value="SEL74587.1"/>
    <property type="molecule type" value="Genomic_DNA"/>
</dbReference>
<keyword evidence="2 10" id="KW-0813">Transport</keyword>
<evidence type="ECO:0000256" key="7">
    <source>
        <dbReference type="ARBA" id="ARBA00023136"/>
    </source>
</evidence>
<evidence type="ECO:0000256" key="1">
    <source>
        <dbReference type="ARBA" id="ARBA00004571"/>
    </source>
</evidence>
<proteinExistence type="inferred from homology"/>
<evidence type="ECO:0000256" key="8">
    <source>
        <dbReference type="ARBA" id="ARBA00023170"/>
    </source>
</evidence>
<organism evidence="15 16">
    <name type="scientific">Olivibacter domesticus</name>
    <name type="common">Pseudosphingobacterium domesticum</name>
    <dbReference type="NCBI Taxonomy" id="407022"/>
    <lineage>
        <taxon>Bacteria</taxon>
        <taxon>Pseudomonadati</taxon>
        <taxon>Bacteroidota</taxon>
        <taxon>Sphingobacteriia</taxon>
        <taxon>Sphingobacteriales</taxon>
        <taxon>Sphingobacteriaceae</taxon>
        <taxon>Olivibacter</taxon>
    </lineage>
</organism>
<dbReference type="InterPro" id="IPR008969">
    <property type="entry name" value="CarboxyPept-like_regulatory"/>
</dbReference>
<comment type="similarity">
    <text evidence="10 11">Belongs to the TonB-dependent receptor family.</text>
</comment>
<gene>
    <name evidence="15" type="ORF">SAMN05661044_03322</name>
</gene>
<evidence type="ECO:0000256" key="9">
    <source>
        <dbReference type="ARBA" id="ARBA00023237"/>
    </source>
</evidence>
<evidence type="ECO:0000256" key="10">
    <source>
        <dbReference type="PROSITE-ProRule" id="PRU01360"/>
    </source>
</evidence>
<dbReference type="Pfam" id="PF00593">
    <property type="entry name" value="TonB_dep_Rec_b-barrel"/>
    <property type="match status" value="1"/>
</dbReference>
<dbReference type="SUPFAM" id="SSF56935">
    <property type="entry name" value="Porins"/>
    <property type="match status" value="1"/>
</dbReference>
<dbReference type="InterPro" id="IPR000531">
    <property type="entry name" value="Beta-barrel_TonB"/>
</dbReference>
<dbReference type="GO" id="GO:0015344">
    <property type="term" value="F:siderophore uptake transmembrane transporter activity"/>
    <property type="evidence" value="ECO:0007669"/>
    <property type="project" value="TreeGrafter"/>
</dbReference>
<keyword evidence="16" id="KW-1185">Reference proteome</keyword>
<protein>
    <submittedName>
        <fullName evidence="15">TonB-linked outer membrane protein, SusC/RagA family</fullName>
    </submittedName>
</protein>
<dbReference type="Gene3D" id="2.170.130.10">
    <property type="entry name" value="TonB-dependent receptor, plug domain"/>
    <property type="match status" value="1"/>
</dbReference>
<keyword evidence="8" id="KW-0675">Receptor</keyword>
<dbReference type="OrthoDB" id="9768177at2"/>
<evidence type="ECO:0000313" key="16">
    <source>
        <dbReference type="Proteomes" id="UP000199421"/>
    </source>
</evidence>
<dbReference type="AlphaFoldDB" id="A0A1H7SSV0"/>
<accession>A0A1H7SSV0</accession>
<evidence type="ECO:0000256" key="3">
    <source>
        <dbReference type="ARBA" id="ARBA00022452"/>
    </source>
</evidence>
<feature type="signal peptide" evidence="12">
    <location>
        <begin position="1"/>
        <end position="21"/>
    </location>
</feature>
<feature type="domain" description="TonB-dependent receptor plug" evidence="14">
    <location>
        <begin position="117"/>
        <end position="252"/>
    </location>
</feature>
<evidence type="ECO:0000256" key="11">
    <source>
        <dbReference type="RuleBase" id="RU003357"/>
    </source>
</evidence>
<dbReference type="InterPro" id="IPR023997">
    <property type="entry name" value="TonB-dep_OMP_SusC/RagA_CS"/>
</dbReference>
<evidence type="ECO:0000256" key="12">
    <source>
        <dbReference type="SAM" id="SignalP"/>
    </source>
</evidence>
<dbReference type="PANTHER" id="PTHR30069">
    <property type="entry name" value="TONB-DEPENDENT OUTER MEMBRANE RECEPTOR"/>
    <property type="match status" value="1"/>
</dbReference>
<dbReference type="GO" id="GO:0044718">
    <property type="term" value="P:siderophore transmembrane transport"/>
    <property type="evidence" value="ECO:0007669"/>
    <property type="project" value="TreeGrafter"/>
</dbReference>
<dbReference type="InterPro" id="IPR036942">
    <property type="entry name" value="Beta-barrel_TonB_sf"/>
</dbReference>
<dbReference type="Pfam" id="PF07715">
    <property type="entry name" value="Plug"/>
    <property type="match status" value="1"/>
</dbReference>
<dbReference type="SUPFAM" id="SSF49464">
    <property type="entry name" value="Carboxypeptidase regulatory domain-like"/>
    <property type="match status" value="1"/>
</dbReference>
<dbReference type="Gene3D" id="2.40.170.20">
    <property type="entry name" value="TonB-dependent receptor, beta-barrel domain"/>
    <property type="match status" value="1"/>
</dbReference>
<evidence type="ECO:0000256" key="5">
    <source>
        <dbReference type="ARBA" id="ARBA00022729"/>
    </source>
</evidence>
<keyword evidence="5 12" id="KW-0732">Signal</keyword>
<keyword evidence="4 10" id="KW-0812">Transmembrane</keyword>
<reference evidence="16" key="1">
    <citation type="submission" date="2016-10" db="EMBL/GenBank/DDBJ databases">
        <authorList>
            <person name="Varghese N."/>
            <person name="Submissions S."/>
        </authorList>
    </citation>
    <scope>NUCLEOTIDE SEQUENCE [LARGE SCALE GENOMIC DNA]</scope>
    <source>
        <strain evidence="16">DSM 18733</strain>
    </source>
</reference>
<dbReference type="RefSeq" id="WP_093326455.1">
    <property type="nucleotide sequence ID" value="NZ_FOAF01000003.1"/>
</dbReference>
<keyword evidence="9 10" id="KW-0998">Cell outer membrane</keyword>
<dbReference type="Pfam" id="PF13715">
    <property type="entry name" value="CarbopepD_reg_2"/>
    <property type="match status" value="1"/>
</dbReference>
<evidence type="ECO:0000259" key="14">
    <source>
        <dbReference type="Pfam" id="PF07715"/>
    </source>
</evidence>
<dbReference type="InterPro" id="IPR012910">
    <property type="entry name" value="Plug_dom"/>
</dbReference>
<evidence type="ECO:0000259" key="13">
    <source>
        <dbReference type="Pfam" id="PF00593"/>
    </source>
</evidence>
<feature type="domain" description="TonB-dependent receptor-like beta-barrel" evidence="13">
    <location>
        <begin position="474"/>
        <end position="884"/>
    </location>
</feature>
<evidence type="ECO:0000256" key="2">
    <source>
        <dbReference type="ARBA" id="ARBA00022448"/>
    </source>
</evidence>
<keyword evidence="3 10" id="KW-1134">Transmembrane beta strand</keyword>
<evidence type="ECO:0000256" key="4">
    <source>
        <dbReference type="ARBA" id="ARBA00022692"/>
    </source>
</evidence>
<dbReference type="NCBIfam" id="TIGR04057">
    <property type="entry name" value="SusC_RagA_signa"/>
    <property type="match status" value="1"/>
</dbReference>
<dbReference type="PROSITE" id="PS52016">
    <property type="entry name" value="TONB_DEPENDENT_REC_3"/>
    <property type="match status" value="1"/>
</dbReference>
<keyword evidence="6 11" id="KW-0798">TonB box</keyword>
<evidence type="ECO:0000313" key="15">
    <source>
        <dbReference type="EMBL" id="SEL74587.1"/>
    </source>
</evidence>
<dbReference type="Proteomes" id="UP000199421">
    <property type="component" value="Unassembled WGS sequence"/>
</dbReference>